<sequence length="472" mass="47921">MDTHVPDNTLIPPLSTRRPSMALPGEEEGELPPASPAAAPAPAAPPRKSRRGVLLGSVAVAVVVVGAGVFLVSPYNTILPLGVQNAVATARESAGNSVRHAAEAVGLMAPAAQMAAAPPPAAVPAPTVREPAQRTSREAQLDEVMAYRQRQGAPDLTRPSGTAGQPRTEPVPPAVDRRPIEPTPLARRLGETQQAEAAPLARRVDEPPRPAEPAQPAQPPVATAAAATPSAPVAAVPPPAPAPAVAAVTAPAPASPAPVEATNPASTSTAAVAPVVVVPPPTPATPAPADPVVVAANLRPAPMSTPQQVDVLGLVTQMAVIMRNREERDRQMQADLAAMRDRLEASTADFGRRLALAEARGAMNAAMGAAAVPPPVPASASPPPAPPAPAATPVAARTQAPAQATNDGVRRRYRVQAASPGLAMLSEVDRTGDSGAQLQVAVGDEVPGYGKITAIAQQGSNWVVRAERGTIQ</sequence>
<reference evidence="3 4" key="1">
    <citation type="submission" date="2024-09" db="EMBL/GenBank/DDBJ databases">
        <authorList>
            <person name="Sun Q."/>
            <person name="Mori K."/>
        </authorList>
    </citation>
    <scope>NUCLEOTIDE SEQUENCE [LARGE SCALE GENOMIC DNA]</scope>
    <source>
        <strain evidence="3 4">CCM 7468</strain>
    </source>
</reference>
<feature type="region of interest" description="Disordered" evidence="1">
    <location>
        <begin position="1"/>
        <end position="49"/>
    </location>
</feature>
<comment type="caution">
    <text evidence="3">The sequence shown here is derived from an EMBL/GenBank/DDBJ whole genome shotgun (WGS) entry which is preliminary data.</text>
</comment>
<dbReference type="Proteomes" id="UP001589789">
    <property type="component" value="Unassembled WGS sequence"/>
</dbReference>
<gene>
    <name evidence="3" type="ORF">ACFFIC_17200</name>
</gene>
<evidence type="ECO:0000313" key="4">
    <source>
        <dbReference type="Proteomes" id="UP001589789"/>
    </source>
</evidence>
<evidence type="ECO:0000313" key="3">
    <source>
        <dbReference type="EMBL" id="MFC0387267.1"/>
    </source>
</evidence>
<feature type="compositionally biased region" description="Pro residues" evidence="1">
    <location>
        <begin position="373"/>
        <end position="390"/>
    </location>
</feature>
<feature type="compositionally biased region" description="Low complexity" evidence="1">
    <location>
        <begin position="391"/>
        <end position="406"/>
    </location>
</feature>
<dbReference type="RefSeq" id="WP_377052547.1">
    <property type="nucleotide sequence ID" value="NZ_JBHLVZ010000059.1"/>
</dbReference>
<feature type="transmembrane region" description="Helical" evidence="2">
    <location>
        <begin position="53"/>
        <end position="75"/>
    </location>
</feature>
<organism evidence="3 4">
    <name type="scientific">Muricoccus vinaceus</name>
    <dbReference type="NCBI Taxonomy" id="424704"/>
    <lineage>
        <taxon>Bacteria</taxon>
        <taxon>Pseudomonadati</taxon>
        <taxon>Pseudomonadota</taxon>
        <taxon>Alphaproteobacteria</taxon>
        <taxon>Acetobacterales</taxon>
        <taxon>Roseomonadaceae</taxon>
        <taxon>Muricoccus</taxon>
    </lineage>
</organism>
<keyword evidence="2" id="KW-0472">Membrane</keyword>
<name>A0ABV6IUH1_9PROT</name>
<feature type="region of interest" description="Disordered" evidence="1">
    <location>
        <begin position="373"/>
        <end position="410"/>
    </location>
</feature>
<keyword evidence="2" id="KW-0812">Transmembrane</keyword>
<keyword evidence="4" id="KW-1185">Reference proteome</keyword>
<evidence type="ECO:0000256" key="2">
    <source>
        <dbReference type="SAM" id="Phobius"/>
    </source>
</evidence>
<dbReference type="PANTHER" id="PTHR45691:SF6">
    <property type="entry name" value="PROTEIN DIAPHANOUS"/>
    <property type="match status" value="1"/>
</dbReference>
<dbReference type="PANTHER" id="PTHR45691">
    <property type="entry name" value="PROTEIN DIAPHANOUS"/>
    <property type="match status" value="1"/>
</dbReference>
<evidence type="ECO:0000256" key="1">
    <source>
        <dbReference type="SAM" id="MobiDB-lite"/>
    </source>
</evidence>
<protein>
    <submittedName>
        <fullName evidence="3">Uncharacterized protein</fullName>
    </submittedName>
</protein>
<feature type="compositionally biased region" description="Pro residues" evidence="1">
    <location>
        <begin position="210"/>
        <end position="219"/>
    </location>
</feature>
<feature type="compositionally biased region" description="Basic and acidic residues" evidence="1">
    <location>
        <begin position="131"/>
        <end position="140"/>
    </location>
</feature>
<keyword evidence="2" id="KW-1133">Transmembrane helix</keyword>
<dbReference type="InterPro" id="IPR051412">
    <property type="entry name" value="Formin_Homology_Diaphanous_sf"/>
</dbReference>
<proteinExistence type="predicted"/>
<dbReference type="EMBL" id="JBHLVZ010000059">
    <property type="protein sequence ID" value="MFC0387267.1"/>
    <property type="molecule type" value="Genomic_DNA"/>
</dbReference>
<accession>A0ABV6IUH1</accession>
<feature type="region of interest" description="Disordered" evidence="1">
    <location>
        <begin position="118"/>
        <end position="226"/>
    </location>
</feature>